<feature type="compositionally biased region" description="Low complexity" evidence="1">
    <location>
        <begin position="141"/>
        <end position="164"/>
    </location>
</feature>
<name>A0A495JSC3_9ACTN</name>
<dbReference type="InterPro" id="IPR005084">
    <property type="entry name" value="CBM6"/>
</dbReference>
<feature type="region of interest" description="Disordered" evidence="1">
    <location>
        <begin position="90"/>
        <end position="215"/>
    </location>
</feature>
<dbReference type="SUPFAM" id="SSF49785">
    <property type="entry name" value="Galactose-binding domain-like"/>
    <property type="match status" value="1"/>
</dbReference>
<evidence type="ECO:0000313" key="4">
    <source>
        <dbReference type="EMBL" id="RKR91418.1"/>
    </source>
</evidence>
<evidence type="ECO:0000256" key="1">
    <source>
        <dbReference type="SAM" id="MobiDB-lite"/>
    </source>
</evidence>
<dbReference type="GO" id="GO:0030246">
    <property type="term" value="F:carbohydrate binding"/>
    <property type="evidence" value="ECO:0007669"/>
    <property type="project" value="InterPro"/>
</dbReference>
<feature type="compositionally biased region" description="Pro residues" evidence="1">
    <location>
        <begin position="181"/>
        <end position="190"/>
    </location>
</feature>
<gene>
    <name evidence="4" type="ORF">BDK92_5814</name>
</gene>
<feature type="compositionally biased region" description="Low complexity" evidence="1">
    <location>
        <begin position="121"/>
        <end position="132"/>
    </location>
</feature>
<dbReference type="OrthoDB" id="3345491at2"/>
<sequence>MAGTGDESPVPLRIGGWLPPTGRRPVRPEDAAATALLPVVRATDPEPQGATEREPSRPGPRRGAGGRRRRVTVLVAVATVATAVGVPVLASQGADPAGPEQQVQPASPGLPRPADPRLNPAATTAATGSTSADPGPAASRGTSRSATPAPTSAVASPSAVTGTPDAPPPQQADPVNQPHQLPVPPPPPPVFTTSVEAEGPAADRRGRTRTRSVADASGGTVVTGIGGGSGNIVRITELVVPNDGRYTVTLYYVSDQRRSGTLTVNGTPTTVSFADTGSDDGPVAAVSVELSLRAGANSVEVGNRRDRTADLDRIVVTG</sequence>
<keyword evidence="2" id="KW-1133">Transmembrane helix</keyword>
<comment type="caution">
    <text evidence="4">The sequence shown here is derived from an EMBL/GenBank/DDBJ whole genome shotgun (WGS) entry which is preliminary data.</text>
</comment>
<dbReference type="Proteomes" id="UP000277671">
    <property type="component" value="Unassembled WGS sequence"/>
</dbReference>
<keyword evidence="2" id="KW-0812">Transmembrane</keyword>
<dbReference type="InterPro" id="IPR008979">
    <property type="entry name" value="Galactose-bd-like_sf"/>
</dbReference>
<keyword evidence="2" id="KW-0472">Membrane</keyword>
<feature type="domain" description="CBM6" evidence="3">
    <location>
        <begin position="193"/>
        <end position="317"/>
    </location>
</feature>
<evidence type="ECO:0000256" key="2">
    <source>
        <dbReference type="SAM" id="Phobius"/>
    </source>
</evidence>
<dbReference type="EMBL" id="RBKT01000001">
    <property type="protein sequence ID" value="RKR91418.1"/>
    <property type="molecule type" value="Genomic_DNA"/>
</dbReference>
<evidence type="ECO:0000313" key="5">
    <source>
        <dbReference type="Proteomes" id="UP000277671"/>
    </source>
</evidence>
<organism evidence="4 5">
    <name type="scientific">Micromonospora pisi</name>
    <dbReference type="NCBI Taxonomy" id="589240"/>
    <lineage>
        <taxon>Bacteria</taxon>
        <taxon>Bacillati</taxon>
        <taxon>Actinomycetota</taxon>
        <taxon>Actinomycetes</taxon>
        <taxon>Micromonosporales</taxon>
        <taxon>Micromonosporaceae</taxon>
        <taxon>Micromonospora</taxon>
    </lineage>
</organism>
<feature type="transmembrane region" description="Helical" evidence="2">
    <location>
        <begin position="71"/>
        <end position="90"/>
    </location>
</feature>
<dbReference type="Gene3D" id="2.60.120.260">
    <property type="entry name" value="Galactose-binding domain-like"/>
    <property type="match status" value="1"/>
</dbReference>
<evidence type="ECO:0000259" key="3">
    <source>
        <dbReference type="PROSITE" id="PS51175"/>
    </source>
</evidence>
<feature type="region of interest" description="Disordered" evidence="1">
    <location>
        <begin position="1"/>
        <end position="69"/>
    </location>
</feature>
<protein>
    <recommendedName>
        <fullName evidence="3">CBM6 domain-containing protein</fullName>
    </recommendedName>
</protein>
<proteinExistence type="predicted"/>
<accession>A0A495JSC3</accession>
<keyword evidence="5" id="KW-1185">Reference proteome</keyword>
<dbReference type="RefSeq" id="WP_147457144.1">
    <property type="nucleotide sequence ID" value="NZ_RBKT01000001.1"/>
</dbReference>
<dbReference type="PROSITE" id="PS51175">
    <property type="entry name" value="CBM6"/>
    <property type="match status" value="1"/>
</dbReference>
<reference evidence="4 5" key="1">
    <citation type="submission" date="2018-10" db="EMBL/GenBank/DDBJ databases">
        <title>Sequencing the genomes of 1000 actinobacteria strains.</title>
        <authorList>
            <person name="Klenk H.-P."/>
        </authorList>
    </citation>
    <scope>NUCLEOTIDE SEQUENCE [LARGE SCALE GENOMIC DNA]</scope>
    <source>
        <strain evidence="4 5">DSM 45175</strain>
    </source>
</reference>
<dbReference type="AlphaFoldDB" id="A0A495JSC3"/>